<proteinExistence type="predicted"/>
<dbReference type="Pfam" id="PF19780">
    <property type="entry name" value="DUF6265"/>
    <property type="match status" value="1"/>
</dbReference>
<protein>
    <recommendedName>
        <fullName evidence="1">DUF6265 domain-containing protein</fullName>
    </recommendedName>
</protein>
<dbReference type="RefSeq" id="WP_206728483.1">
    <property type="nucleotide sequence ID" value="NZ_CP071090.1"/>
</dbReference>
<feature type="domain" description="DUF6265" evidence="1">
    <location>
        <begin position="18"/>
        <end position="124"/>
    </location>
</feature>
<evidence type="ECO:0000313" key="2">
    <source>
        <dbReference type="EMBL" id="QSQ26954.1"/>
    </source>
</evidence>
<gene>
    <name evidence="2" type="ORF">JY651_19435</name>
</gene>
<sequence length="141" mass="15848">MAPAGEAHACGTSIDDVAWMTGSWQGPSGEGTVEEHWSHAAGGSMLGMGRYVLKERTAFFEYLRIEARPDGLYYIAHPKARAGVEFKLVRCSQREALFENPLHDHPKRILYRQESADRLAAHIEGEENGKPVSEDFLYTRR</sequence>
<evidence type="ECO:0000259" key="1">
    <source>
        <dbReference type="Pfam" id="PF19780"/>
    </source>
</evidence>
<keyword evidence="3" id="KW-1185">Reference proteome</keyword>
<name>A0ABX7P935_9BACT</name>
<organism evidence="2 3">
    <name type="scientific">Pyxidicoccus parkwayensis</name>
    <dbReference type="NCBI Taxonomy" id="2813578"/>
    <lineage>
        <taxon>Bacteria</taxon>
        <taxon>Pseudomonadati</taxon>
        <taxon>Myxococcota</taxon>
        <taxon>Myxococcia</taxon>
        <taxon>Myxococcales</taxon>
        <taxon>Cystobacterineae</taxon>
        <taxon>Myxococcaceae</taxon>
        <taxon>Pyxidicoccus</taxon>
    </lineage>
</organism>
<dbReference type="Proteomes" id="UP000662747">
    <property type="component" value="Chromosome"/>
</dbReference>
<evidence type="ECO:0000313" key="3">
    <source>
        <dbReference type="Proteomes" id="UP000662747"/>
    </source>
</evidence>
<accession>A0ABX7P935</accession>
<dbReference type="EMBL" id="CP071090">
    <property type="protein sequence ID" value="QSQ26954.1"/>
    <property type="molecule type" value="Genomic_DNA"/>
</dbReference>
<dbReference type="InterPro" id="IPR046232">
    <property type="entry name" value="DUF6265"/>
</dbReference>
<reference evidence="2 3" key="1">
    <citation type="submission" date="2021-02" db="EMBL/GenBank/DDBJ databases">
        <title>De Novo genome assembly of isolated myxobacteria.</title>
        <authorList>
            <person name="Stevens D.C."/>
        </authorList>
    </citation>
    <scope>NUCLEOTIDE SEQUENCE [LARGE SCALE GENOMIC DNA]</scope>
    <source>
        <strain evidence="3">SCPEA02</strain>
    </source>
</reference>